<reference evidence="1 2" key="1">
    <citation type="submission" date="2018-06" db="EMBL/GenBank/DDBJ databases">
        <title>Comparative genomics reveals the genomic features of Rhizophagus irregularis, R. cerebriforme, R. diaphanum and Gigaspora rosea, and their symbiotic lifestyle signature.</title>
        <authorList>
            <person name="Morin E."/>
            <person name="San Clemente H."/>
            <person name="Chen E.C.H."/>
            <person name="De La Providencia I."/>
            <person name="Hainaut M."/>
            <person name="Kuo A."/>
            <person name="Kohler A."/>
            <person name="Murat C."/>
            <person name="Tang N."/>
            <person name="Roy S."/>
            <person name="Loubradou J."/>
            <person name="Henrissat B."/>
            <person name="Grigoriev I.V."/>
            <person name="Corradi N."/>
            <person name="Roux C."/>
            <person name="Martin F.M."/>
        </authorList>
    </citation>
    <scope>NUCLEOTIDE SEQUENCE [LARGE SCALE GENOMIC DNA]</scope>
    <source>
        <strain evidence="1 2">DAOM 227022</strain>
    </source>
</reference>
<evidence type="ECO:0000313" key="1">
    <source>
        <dbReference type="EMBL" id="RIA82687.1"/>
    </source>
</evidence>
<comment type="caution">
    <text evidence="1">The sequence shown here is derived from an EMBL/GenBank/DDBJ whole genome shotgun (WGS) entry which is preliminary data.</text>
</comment>
<protein>
    <submittedName>
        <fullName evidence="1">Uncharacterized protein</fullName>
    </submittedName>
</protein>
<organism evidence="1 2">
    <name type="scientific">Glomus cerebriforme</name>
    <dbReference type="NCBI Taxonomy" id="658196"/>
    <lineage>
        <taxon>Eukaryota</taxon>
        <taxon>Fungi</taxon>
        <taxon>Fungi incertae sedis</taxon>
        <taxon>Mucoromycota</taxon>
        <taxon>Glomeromycotina</taxon>
        <taxon>Glomeromycetes</taxon>
        <taxon>Glomerales</taxon>
        <taxon>Glomeraceae</taxon>
        <taxon>Glomus</taxon>
    </lineage>
</organism>
<proteinExistence type="predicted"/>
<feature type="non-terminal residue" evidence="1">
    <location>
        <position position="1"/>
    </location>
</feature>
<name>A0A397SFD3_9GLOM</name>
<dbReference type="EMBL" id="QKYT01000641">
    <property type="protein sequence ID" value="RIA82687.1"/>
    <property type="molecule type" value="Genomic_DNA"/>
</dbReference>
<keyword evidence="2" id="KW-1185">Reference proteome</keyword>
<gene>
    <name evidence="1" type="ORF">C1645_834979</name>
</gene>
<evidence type="ECO:0000313" key="2">
    <source>
        <dbReference type="Proteomes" id="UP000265703"/>
    </source>
</evidence>
<accession>A0A397SFD3</accession>
<dbReference type="AlphaFoldDB" id="A0A397SFD3"/>
<dbReference type="OrthoDB" id="2418802at2759"/>
<dbReference type="Proteomes" id="UP000265703">
    <property type="component" value="Unassembled WGS sequence"/>
</dbReference>
<dbReference type="STRING" id="658196.A0A397SFD3"/>
<sequence>FTLDLWPSDIKQELVEKLFPTCLLVSHVYDFYNFIVNEIEKATNEAQNNKSSPSLTTRKTLIKKLINV</sequence>